<dbReference type="GO" id="GO:0098542">
    <property type="term" value="P:defense response to other organism"/>
    <property type="evidence" value="ECO:0007669"/>
    <property type="project" value="TreeGrafter"/>
</dbReference>
<sequence length="296" mass="33537">MSVGSSLRSLVQPIVSATKEKCDLDNLDAVASFLSRTFTGMKYLLVLDDVWSENQEEWEKLRMLLKEGKRGSKIIVTTRSQKVAMMVGTVPPFVLKGLSDDDCWELFRCKAFEEGEEDLHPKLVNVGIEIVQKCGGVPLAAKALGSMLRFNKIEQSWVAVKDSEIWQMEKEETILPSLKLSYDQMPPGRKQCFAYCSVFPRNHETDRDKLIQQWFALGFVEPAKRLRVPDLRGSPDIELPQSVGKLKHLRPKLEDLVIEYCETLHVLPEAIRSLGTFAEPEDSELRRAGRPSRMAG</sequence>
<feature type="domain" description="NB-ARC" evidence="2">
    <location>
        <begin position="16"/>
        <end position="114"/>
    </location>
</feature>
<dbReference type="Proteomes" id="UP000275267">
    <property type="component" value="Unassembled WGS sequence"/>
</dbReference>
<dbReference type="Gene3D" id="1.10.8.430">
    <property type="entry name" value="Helical domain of apoptotic protease-activating factors"/>
    <property type="match status" value="1"/>
</dbReference>
<accession>A0A3L6SUA0</accession>
<dbReference type="InterPro" id="IPR042197">
    <property type="entry name" value="Apaf_helical"/>
</dbReference>
<dbReference type="AlphaFoldDB" id="A0A3L6SUA0"/>
<dbReference type="SUPFAM" id="SSF52540">
    <property type="entry name" value="P-loop containing nucleoside triphosphate hydrolases"/>
    <property type="match status" value="1"/>
</dbReference>
<organism evidence="3 4">
    <name type="scientific">Panicum miliaceum</name>
    <name type="common">Proso millet</name>
    <name type="synonym">Broomcorn millet</name>
    <dbReference type="NCBI Taxonomy" id="4540"/>
    <lineage>
        <taxon>Eukaryota</taxon>
        <taxon>Viridiplantae</taxon>
        <taxon>Streptophyta</taxon>
        <taxon>Embryophyta</taxon>
        <taxon>Tracheophyta</taxon>
        <taxon>Spermatophyta</taxon>
        <taxon>Magnoliopsida</taxon>
        <taxon>Liliopsida</taxon>
        <taxon>Poales</taxon>
        <taxon>Poaceae</taxon>
        <taxon>PACMAD clade</taxon>
        <taxon>Panicoideae</taxon>
        <taxon>Panicodae</taxon>
        <taxon>Paniceae</taxon>
        <taxon>Panicinae</taxon>
        <taxon>Panicum</taxon>
        <taxon>Panicum sect. Panicum</taxon>
    </lineage>
</organism>
<dbReference type="PRINTS" id="PR00364">
    <property type="entry name" value="DISEASERSIST"/>
</dbReference>
<dbReference type="PANTHER" id="PTHR23155:SF1204">
    <property type="match status" value="1"/>
</dbReference>
<protein>
    <recommendedName>
        <fullName evidence="2">NB-ARC domain-containing protein</fullName>
    </recommendedName>
</protein>
<dbReference type="Pfam" id="PF00931">
    <property type="entry name" value="NB-ARC"/>
    <property type="match status" value="1"/>
</dbReference>
<evidence type="ECO:0000313" key="3">
    <source>
        <dbReference type="EMBL" id="RLN25585.1"/>
    </source>
</evidence>
<evidence type="ECO:0000259" key="2">
    <source>
        <dbReference type="Pfam" id="PF00931"/>
    </source>
</evidence>
<name>A0A3L6SUA0_PANMI</name>
<evidence type="ECO:0000313" key="4">
    <source>
        <dbReference type="Proteomes" id="UP000275267"/>
    </source>
</evidence>
<dbReference type="InterPro" id="IPR036388">
    <property type="entry name" value="WH-like_DNA-bd_sf"/>
</dbReference>
<keyword evidence="1" id="KW-0677">Repeat</keyword>
<dbReference type="InterPro" id="IPR044974">
    <property type="entry name" value="Disease_R_plants"/>
</dbReference>
<dbReference type="InterPro" id="IPR027417">
    <property type="entry name" value="P-loop_NTPase"/>
</dbReference>
<dbReference type="InterPro" id="IPR002182">
    <property type="entry name" value="NB-ARC"/>
</dbReference>
<dbReference type="EMBL" id="PQIB02000004">
    <property type="protein sequence ID" value="RLN25585.1"/>
    <property type="molecule type" value="Genomic_DNA"/>
</dbReference>
<evidence type="ECO:0000256" key="1">
    <source>
        <dbReference type="ARBA" id="ARBA00022737"/>
    </source>
</evidence>
<comment type="caution">
    <text evidence="3">The sequence shown here is derived from an EMBL/GenBank/DDBJ whole genome shotgun (WGS) entry which is preliminary data.</text>
</comment>
<dbReference type="OrthoDB" id="777601at2759"/>
<dbReference type="GO" id="GO:0043531">
    <property type="term" value="F:ADP binding"/>
    <property type="evidence" value="ECO:0007669"/>
    <property type="project" value="InterPro"/>
</dbReference>
<dbReference type="STRING" id="4540.A0A3L6SUA0"/>
<proteinExistence type="predicted"/>
<reference evidence="4" key="1">
    <citation type="journal article" date="2019" name="Nat. Commun.">
        <title>The genome of broomcorn millet.</title>
        <authorList>
            <person name="Zou C."/>
            <person name="Miki D."/>
            <person name="Li D."/>
            <person name="Tang Q."/>
            <person name="Xiao L."/>
            <person name="Rajput S."/>
            <person name="Deng P."/>
            <person name="Jia W."/>
            <person name="Huang R."/>
            <person name="Zhang M."/>
            <person name="Sun Y."/>
            <person name="Hu J."/>
            <person name="Fu X."/>
            <person name="Schnable P.S."/>
            <person name="Li F."/>
            <person name="Zhang H."/>
            <person name="Feng B."/>
            <person name="Zhu X."/>
            <person name="Liu R."/>
            <person name="Schnable J.C."/>
            <person name="Zhu J.-K."/>
            <person name="Zhang H."/>
        </authorList>
    </citation>
    <scope>NUCLEOTIDE SEQUENCE [LARGE SCALE GENOMIC DNA]</scope>
</reference>
<keyword evidence="4" id="KW-1185">Reference proteome</keyword>
<dbReference type="Gene3D" id="3.40.50.300">
    <property type="entry name" value="P-loop containing nucleotide triphosphate hydrolases"/>
    <property type="match status" value="1"/>
</dbReference>
<dbReference type="PANTHER" id="PTHR23155">
    <property type="entry name" value="DISEASE RESISTANCE PROTEIN RP"/>
    <property type="match status" value="1"/>
</dbReference>
<gene>
    <name evidence="3" type="ORF">C2845_PM07G05430</name>
</gene>
<dbReference type="Gene3D" id="1.10.10.10">
    <property type="entry name" value="Winged helix-like DNA-binding domain superfamily/Winged helix DNA-binding domain"/>
    <property type="match status" value="1"/>
</dbReference>